<sequence>MFTGSVPWHGLGVYLDQPPTIQEAIIAAGLDWTVSTKPLFYKNPLDHDEGDELKATPNCAVIRDTDSQYLGTVGKNWTPLQNKDAFEFFQPFVDSGLVTLETAGSLRKGAHVWVLARIVGDPLTIVGDDTIQRFMLLANGHDGTMAATAA</sequence>
<accession>A0A0F9NJN9</accession>
<name>A0A0F9NJN9_9ZZZZ</name>
<dbReference type="AlphaFoldDB" id="A0A0F9NJN9"/>
<evidence type="ECO:0000313" key="1">
    <source>
        <dbReference type="EMBL" id="KKM89055.1"/>
    </source>
</evidence>
<proteinExistence type="predicted"/>
<dbReference type="InterPro" id="IPR026325">
    <property type="entry name" value="DUF932"/>
</dbReference>
<dbReference type="EMBL" id="LAZR01006877">
    <property type="protein sequence ID" value="KKM89055.1"/>
    <property type="molecule type" value="Genomic_DNA"/>
</dbReference>
<dbReference type="InterPro" id="IPR017686">
    <property type="entry name" value="Phg/plasmid-like_prot"/>
</dbReference>
<reference evidence="1" key="1">
    <citation type="journal article" date="2015" name="Nature">
        <title>Complex archaea that bridge the gap between prokaryotes and eukaryotes.</title>
        <authorList>
            <person name="Spang A."/>
            <person name="Saw J.H."/>
            <person name="Jorgensen S.L."/>
            <person name="Zaremba-Niedzwiedzka K."/>
            <person name="Martijn J."/>
            <person name="Lind A.E."/>
            <person name="van Eijk R."/>
            <person name="Schleper C."/>
            <person name="Guy L."/>
            <person name="Ettema T.J."/>
        </authorList>
    </citation>
    <scope>NUCLEOTIDE SEQUENCE</scope>
</reference>
<protein>
    <submittedName>
        <fullName evidence="1">Uncharacterized protein</fullName>
    </submittedName>
</protein>
<feature type="non-terminal residue" evidence="1">
    <location>
        <position position="150"/>
    </location>
</feature>
<dbReference type="NCBIfam" id="TIGR03299">
    <property type="entry name" value="LGT_TIGR03299"/>
    <property type="match status" value="1"/>
</dbReference>
<gene>
    <name evidence="1" type="ORF">LCGC14_1252570</name>
</gene>
<comment type="caution">
    <text evidence="1">The sequence shown here is derived from an EMBL/GenBank/DDBJ whole genome shotgun (WGS) entry which is preliminary data.</text>
</comment>
<dbReference type="Pfam" id="PF06067">
    <property type="entry name" value="DUF932"/>
    <property type="match status" value="1"/>
</dbReference>
<organism evidence="1">
    <name type="scientific">marine sediment metagenome</name>
    <dbReference type="NCBI Taxonomy" id="412755"/>
    <lineage>
        <taxon>unclassified sequences</taxon>
        <taxon>metagenomes</taxon>
        <taxon>ecological metagenomes</taxon>
    </lineage>
</organism>